<accession>A0ABS0NK01</accession>
<gene>
    <name evidence="1" type="ORF">IHE55_12235</name>
</gene>
<protein>
    <recommendedName>
        <fullName evidence="3">DUF1990 domain-containing protein</fullName>
    </recommendedName>
</protein>
<sequence length="175" mass="20187">MFVQELLPRHHGQELHRIRIEGTAESVLKAAREVTWREVPNSRRLLGVKKDLLDTEVLPEICRQIGFQELRADERELTFGTVLSLPFGKPVPLDPGKPPLEAFRAFDTKGHVRIAWNFHYADGELITHTRTAATSGGTGALFRLYWLFVRLPSGYTRKEWLRAIKKRHEQERHAS</sequence>
<dbReference type="RefSeq" id="WP_197989064.1">
    <property type="nucleotide sequence ID" value="NZ_JACYXC010000001.1"/>
</dbReference>
<comment type="caution">
    <text evidence="1">The sequence shown here is derived from an EMBL/GenBank/DDBJ whole genome shotgun (WGS) entry which is preliminary data.</text>
</comment>
<proteinExistence type="predicted"/>
<reference evidence="1 2" key="1">
    <citation type="submission" date="2020-09" db="EMBL/GenBank/DDBJ databases">
        <title>Biosynthesis of the nuclear factor of activated T cells inhibitor NFAT-133 and its congeners in Streptomyces pactum.</title>
        <authorList>
            <person name="Zhou W."/>
            <person name="Posri P."/>
            <person name="Abugrain M.E."/>
            <person name="Weisberg A.J."/>
            <person name="Chang J.H."/>
            <person name="Mahmud T."/>
        </authorList>
    </citation>
    <scope>NUCLEOTIDE SEQUENCE [LARGE SCALE GENOMIC DNA]</scope>
    <source>
        <strain evidence="1 2">ATCC 27456</strain>
    </source>
</reference>
<evidence type="ECO:0008006" key="3">
    <source>
        <dbReference type="Google" id="ProtNLM"/>
    </source>
</evidence>
<evidence type="ECO:0000313" key="1">
    <source>
        <dbReference type="EMBL" id="MBH5335525.1"/>
    </source>
</evidence>
<dbReference type="Proteomes" id="UP000807371">
    <property type="component" value="Unassembled WGS sequence"/>
</dbReference>
<dbReference type="EMBL" id="JACYXC010000001">
    <property type="protein sequence ID" value="MBH5335525.1"/>
    <property type="molecule type" value="Genomic_DNA"/>
</dbReference>
<evidence type="ECO:0000313" key="2">
    <source>
        <dbReference type="Proteomes" id="UP000807371"/>
    </source>
</evidence>
<organism evidence="1 2">
    <name type="scientific">Streptomyces pactum</name>
    <dbReference type="NCBI Taxonomy" id="68249"/>
    <lineage>
        <taxon>Bacteria</taxon>
        <taxon>Bacillati</taxon>
        <taxon>Actinomycetota</taxon>
        <taxon>Actinomycetes</taxon>
        <taxon>Kitasatosporales</taxon>
        <taxon>Streptomycetaceae</taxon>
        <taxon>Streptomyces</taxon>
    </lineage>
</organism>
<name>A0ABS0NK01_9ACTN</name>
<keyword evidence="2" id="KW-1185">Reference proteome</keyword>